<evidence type="ECO:0000313" key="6">
    <source>
        <dbReference type="EMBL" id="PYZ99075.1"/>
    </source>
</evidence>
<evidence type="ECO:0000313" key="7">
    <source>
        <dbReference type="Proteomes" id="UP000248066"/>
    </source>
</evidence>
<dbReference type="PROSITE" id="PS51257">
    <property type="entry name" value="PROKAR_LIPOPROTEIN"/>
    <property type="match status" value="1"/>
</dbReference>
<keyword evidence="3" id="KW-1133">Transmembrane helix</keyword>
<name>A0A2W0HNB9_9BACI</name>
<keyword evidence="4" id="KW-0732">Signal</keyword>
<dbReference type="Pfam" id="PF14257">
    <property type="entry name" value="DUF4349"/>
    <property type="match status" value="1"/>
</dbReference>
<dbReference type="RefSeq" id="WP_110519521.1">
    <property type="nucleotide sequence ID" value="NZ_PDOF01000001.1"/>
</dbReference>
<dbReference type="AlphaFoldDB" id="A0A2W0HNB9"/>
<feature type="transmembrane region" description="Helical" evidence="3">
    <location>
        <begin position="262"/>
        <end position="294"/>
    </location>
</feature>
<feature type="compositionally biased region" description="Acidic residues" evidence="2">
    <location>
        <begin position="27"/>
        <end position="40"/>
    </location>
</feature>
<evidence type="ECO:0000256" key="4">
    <source>
        <dbReference type="SAM" id="SignalP"/>
    </source>
</evidence>
<keyword evidence="3" id="KW-0812">Transmembrane</keyword>
<keyword evidence="3" id="KW-0472">Membrane</keyword>
<evidence type="ECO:0000256" key="1">
    <source>
        <dbReference type="SAM" id="Coils"/>
    </source>
</evidence>
<feature type="domain" description="DUF4349" evidence="5">
    <location>
        <begin position="75"/>
        <end position="290"/>
    </location>
</feature>
<sequence>MIKLMIFLMMILVLFACSNAEHQMDEARDDADSEEVEQSEESLNGGDAGFSGHSDREEVMEEPDSDTAALETGTQMVIYNGTIAVEVEDYDQTHRQIQEEVSRLGGFITESSVYQHGEDENRTGTLTARIPQAEFFPFLDRVEAGSSRVTEKSAHGNDVTEEYIDLESRLRSKETVEERLLSFMDEADDTENLLKISNDLARVQEEIETLKGRMNYLEDHVAFSTVTVYIHERSIRVAPLQDREHLNTFERAQSLFMSTINVILSALSGLVVFLIGLSPVIIPLAGAAFVLYIVTVKRTKRVG</sequence>
<comment type="caution">
    <text evidence="6">The sequence shown here is derived from an EMBL/GenBank/DDBJ whole genome shotgun (WGS) entry which is preliminary data.</text>
</comment>
<feature type="chain" id="PRO_5038729129" description="DUF4349 domain-containing protein" evidence="4">
    <location>
        <begin position="21"/>
        <end position="303"/>
    </location>
</feature>
<organism evidence="6 7">
    <name type="scientific">Alteribacter lacisalsi</name>
    <dbReference type="NCBI Taxonomy" id="2045244"/>
    <lineage>
        <taxon>Bacteria</taxon>
        <taxon>Bacillati</taxon>
        <taxon>Bacillota</taxon>
        <taxon>Bacilli</taxon>
        <taxon>Bacillales</taxon>
        <taxon>Bacillaceae</taxon>
        <taxon>Alteribacter</taxon>
    </lineage>
</organism>
<feature type="coiled-coil region" evidence="1">
    <location>
        <begin position="193"/>
        <end position="220"/>
    </location>
</feature>
<evidence type="ECO:0000259" key="5">
    <source>
        <dbReference type="Pfam" id="PF14257"/>
    </source>
</evidence>
<evidence type="ECO:0000256" key="3">
    <source>
        <dbReference type="SAM" id="Phobius"/>
    </source>
</evidence>
<feature type="signal peptide" evidence="4">
    <location>
        <begin position="1"/>
        <end position="20"/>
    </location>
</feature>
<keyword evidence="7" id="KW-1185">Reference proteome</keyword>
<accession>A0A2W0HNB9</accession>
<dbReference type="EMBL" id="PDOF01000001">
    <property type="protein sequence ID" value="PYZ99075.1"/>
    <property type="molecule type" value="Genomic_DNA"/>
</dbReference>
<reference evidence="6 7" key="1">
    <citation type="submission" date="2017-10" db="EMBL/GenBank/DDBJ databases">
        <title>Bacillus sp. nov., a halophilic bacterium isolated from a Yangshapao Lake.</title>
        <authorList>
            <person name="Wang H."/>
        </authorList>
    </citation>
    <scope>NUCLEOTIDE SEQUENCE [LARGE SCALE GENOMIC DNA]</scope>
    <source>
        <strain evidence="6 7">YSP-3</strain>
    </source>
</reference>
<keyword evidence="1" id="KW-0175">Coiled coil</keyword>
<evidence type="ECO:0000256" key="2">
    <source>
        <dbReference type="SAM" id="MobiDB-lite"/>
    </source>
</evidence>
<protein>
    <recommendedName>
        <fullName evidence="5">DUF4349 domain-containing protein</fullName>
    </recommendedName>
</protein>
<feature type="region of interest" description="Disordered" evidence="2">
    <location>
        <begin position="25"/>
        <end position="68"/>
    </location>
</feature>
<dbReference type="Proteomes" id="UP000248066">
    <property type="component" value="Unassembled WGS sequence"/>
</dbReference>
<gene>
    <name evidence="6" type="ORF">CR205_11105</name>
</gene>
<dbReference type="InterPro" id="IPR025645">
    <property type="entry name" value="DUF4349"/>
</dbReference>
<dbReference type="OrthoDB" id="5381491at2"/>
<proteinExistence type="predicted"/>